<evidence type="ECO:0000256" key="4">
    <source>
        <dbReference type="ARBA" id="ARBA00022833"/>
    </source>
</evidence>
<keyword evidence="3 6" id="KW-0378">Hydrolase</keyword>
<name>A0A7S2I4N1_9STRA</name>
<dbReference type="GO" id="GO:0006508">
    <property type="term" value="P:proteolysis"/>
    <property type="evidence" value="ECO:0007669"/>
    <property type="project" value="UniProtKB-KW"/>
</dbReference>
<reference evidence="9" key="1">
    <citation type="submission" date="2021-01" db="EMBL/GenBank/DDBJ databases">
        <authorList>
            <person name="Corre E."/>
            <person name="Pelletier E."/>
            <person name="Niang G."/>
            <person name="Scheremetjew M."/>
            <person name="Finn R."/>
            <person name="Kale V."/>
            <person name="Holt S."/>
            <person name="Cochrane G."/>
            <person name="Meng A."/>
            <person name="Brown T."/>
            <person name="Cohen L."/>
        </authorList>
    </citation>
    <scope>NUCLEOTIDE SEQUENCE</scope>
    <source>
        <strain evidence="9">CCMP826</strain>
    </source>
</reference>
<dbReference type="EMBL" id="HBGV01015446">
    <property type="protein sequence ID" value="CAD9508458.1"/>
    <property type="molecule type" value="Transcribed_RNA"/>
</dbReference>
<dbReference type="Gene3D" id="1.10.1370.20">
    <property type="entry name" value="Oligoendopeptidase f, C-terminal domain"/>
    <property type="match status" value="1"/>
</dbReference>
<keyword evidence="5 6" id="KW-0482">Metalloprotease</keyword>
<dbReference type="CDD" id="cd09610">
    <property type="entry name" value="M3B_PepF"/>
    <property type="match status" value="1"/>
</dbReference>
<evidence type="ECO:0000256" key="7">
    <source>
        <dbReference type="SAM" id="MobiDB-lite"/>
    </source>
</evidence>
<evidence type="ECO:0000256" key="2">
    <source>
        <dbReference type="ARBA" id="ARBA00022723"/>
    </source>
</evidence>
<comment type="similarity">
    <text evidence="6">Belongs to the peptidase M3 family.</text>
</comment>
<evidence type="ECO:0000256" key="1">
    <source>
        <dbReference type="ARBA" id="ARBA00022670"/>
    </source>
</evidence>
<keyword evidence="4 6" id="KW-0862">Zinc</keyword>
<comment type="cofactor">
    <cofactor evidence="6">
        <name>Zn(2+)</name>
        <dbReference type="ChEBI" id="CHEBI:29105"/>
    </cofactor>
    <text evidence="6">Binds 1 zinc ion.</text>
</comment>
<accession>A0A7S2I4N1</accession>
<keyword evidence="1 6" id="KW-0645">Protease</keyword>
<dbReference type="GO" id="GO:0046872">
    <property type="term" value="F:metal ion binding"/>
    <property type="evidence" value="ECO:0007669"/>
    <property type="project" value="UniProtKB-UniRule"/>
</dbReference>
<dbReference type="SUPFAM" id="SSF55486">
    <property type="entry name" value="Metalloproteases ('zincins'), catalytic domain"/>
    <property type="match status" value="1"/>
</dbReference>
<evidence type="ECO:0000256" key="3">
    <source>
        <dbReference type="ARBA" id="ARBA00022801"/>
    </source>
</evidence>
<sequence length="631" mass="70679">MTELPRWDLSPRFGFSTPFDPKIDDFMAETSSQAKAFKEIYENHLDTKLLNAILEYQAISIRRSTVSSYLHLSYDVDLNNDALKKRKGEISERMAAEHGDFLSWFELDLASLEDALLTAQLEKTDTSSSAEEKNLAFFQSYIEEVRRQKPHNLEKSVERALTVRSPYVGTRPLVGFFVKELSLLTFHLPNQAETDDEVNMEVLLSRMTSSGDATYRAECLKNLNEGLGNHIVRVSALSLSAVAGSWSVENKERGYKALRSRRNLDNNCPDEVVQSLLDGVKSAGVPLCKRYYDLKKRILKSTQGLEKFTWSDRNAPIDIPKGEGGSSGNEEKKEEEMISWDEAVKMVERGYRKFSPRMAGMFMDMVREKRIDVPAIDGKRGGAYCAGVVPGIGPFQLLNFDGSKRDVATLAHESGHGCHDILAYGQGHLQYHPPLTLAETASIFGEMIVFRDLLDVASSKGERLTLLMSKVDDVINSVVRQCSFDRFEELAHGARDKGELVASELDEFWMQAMKEYYGTPGEDSPFDAYDNVSHLWAYVPHFHSVPFYVYSYAFADLVVGTLYRSFQTNPDGFEGRLLELLSAGGTKDFVEALEPFGLEPQNPSFWADALEAHLGGLVSEAEALAAELGYA</sequence>
<evidence type="ECO:0000256" key="6">
    <source>
        <dbReference type="RuleBase" id="RU003435"/>
    </source>
</evidence>
<evidence type="ECO:0000256" key="5">
    <source>
        <dbReference type="ARBA" id="ARBA00023049"/>
    </source>
</evidence>
<dbReference type="InterPro" id="IPR001567">
    <property type="entry name" value="Pept_M3A_M3B_dom"/>
</dbReference>
<dbReference type="GO" id="GO:0004222">
    <property type="term" value="F:metalloendopeptidase activity"/>
    <property type="evidence" value="ECO:0007669"/>
    <property type="project" value="InterPro"/>
</dbReference>
<feature type="region of interest" description="Disordered" evidence="7">
    <location>
        <begin position="316"/>
        <end position="335"/>
    </location>
</feature>
<evidence type="ECO:0000313" key="9">
    <source>
        <dbReference type="EMBL" id="CAD9508458.1"/>
    </source>
</evidence>
<dbReference type="Gene3D" id="1.20.140.70">
    <property type="entry name" value="Oligopeptidase f, N-terminal domain"/>
    <property type="match status" value="1"/>
</dbReference>
<evidence type="ECO:0000259" key="8">
    <source>
        <dbReference type="Pfam" id="PF01432"/>
    </source>
</evidence>
<feature type="domain" description="Peptidase M3A/M3B catalytic" evidence="8">
    <location>
        <begin position="250"/>
        <end position="610"/>
    </location>
</feature>
<dbReference type="Pfam" id="PF01432">
    <property type="entry name" value="Peptidase_M3"/>
    <property type="match status" value="1"/>
</dbReference>
<dbReference type="InterPro" id="IPR042088">
    <property type="entry name" value="OligoPept_F_C"/>
</dbReference>
<dbReference type="AlphaFoldDB" id="A0A7S2I4N1"/>
<keyword evidence="2 6" id="KW-0479">Metal-binding</keyword>
<protein>
    <recommendedName>
        <fullName evidence="8">Peptidase M3A/M3B catalytic domain-containing protein</fullName>
    </recommendedName>
</protein>
<proteinExistence type="inferred from homology"/>
<organism evidence="9">
    <name type="scientific">Helicotheca tamesis</name>
    <dbReference type="NCBI Taxonomy" id="374047"/>
    <lineage>
        <taxon>Eukaryota</taxon>
        <taxon>Sar</taxon>
        <taxon>Stramenopiles</taxon>
        <taxon>Ochrophyta</taxon>
        <taxon>Bacillariophyta</taxon>
        <taxon>Mediophyceae</taxon>
        <taxon>Lithodesmiophycidae</taxon>
        <taxon>Lithodesmiales</taxon>
        <taxon>Lithodesmiaceae</taxon>
        <taxon>Helicotheca</taxon>
    </lineage>
</organism>
<gene>
    <name evidence="9" type="ORF">HTAM1171_LOCUS9527</name>
</gene>